<sequence length="546" mass="63356">MNTPISINNNKTDRYTDVTVNTTIPSSSSLHQGTYITPVYLNLYDLGGCINASIHSIGLLFYHCAVQAHLAEYGYYMGHPYKFTGLYKTSKHDSRFHLYRLRDSIEVGWTWFSEKEIDQIINNLKPFYLGIDYHTINKNSIHFAKYLLEQLSNDPQLKHLEPIKIIKFPSYIDRARRLSHTFEFLKIFDREKDIAEINILYFLYMNYEGNIKQICQILKCDTINKIKRCKQLIEQGIQEKKLPIFSKFTKFQMKTEHDYLHIIDQNNSDISLINEQITLTDIFHQFDTITLRGRTSIDRYLNIQRAKELAQYSQIENEQQSITMKNIPFNHQQGLNSSHIVEISHVSNRTGVHILPKGNDSIKQIQPIQKYRTSSIKYDGKHMIFPHIHRPSLSQAISQNQDQTPPTSLSGSNISEIPIKLNEQLNYSSTNSTTIVQTTPILIDPNLKLENLHMRRVVPIGTVLRLEEKSNSNLPLNELHLITDGNNSTFSLIANRQRKNSYTSRKRKLPRDLELSNDLYTITNQNSLRHNYTNNAISTISSFSQC</sequence>
<evidence type="ECO:0000256" key="2">
    <source>
        <dbReference type="ARBA" id="ARBA00022670"/>
    </source>
</evidence>
<comment type="caution">
    <text evidence="5">The sequence shown here is derived from an EMBL/GenBank/DDBJ whole genome shotgun (WGS) entry which is preliminary data.</text>
</comment>
<evidence type="ECO:0000313" key="5">
    <source>
        <dbReference type="EMBL" id="CAF0921179.1"/>
    </source>
</evidence>
<dbReference type="PROSITE" id="PS51858">
    <property type="entry name" value="PPPDE"/>
    <property type="match status" value="1"/>
</dbReference>
<organism evidence="5 6">
    <name type="scientific">Rotaria sordida</name>
    <dbReference type="NCBI Taxonomy" id="392033"/>
    <lineage>
        <taxon>Eukaryota</taxon>
        <taxon>Metazoa</taxon>
        <taxon>Spiralia</taxon>
        <taxon>Gnathifera</taxon>
        <taxon>Rotifera</taxon>
        <taxon>Eurotatoria</taxon>
        <taxon>Bdelloidea</taxon>
        <taxon>Philodinida</taxon>
        <taxon>Philodinidae</taxon>
        <taxon>Rotaria</taxon>
    </lineage>
</organism>
<feature type="domain" description="PPPDE" evidence="4">
    <location>
        <begin position="37"/>
        <end position="181"/>
    </location>
</feature>
<dbReference type="AlphaFoldDB" id="A0A814B2W0"/>
<dbReference type="EMBL" id="CAJNOT010000269">
    <property type="protein sequence ID" value="CAF0921179.1"/>
    <property type="molecule type" value="Genomic_DNA"/>
</dbReference>
<gene>
    <name evidence="5" type="ORF">ZHD862_LOCUS8402</name>
</gene>
<dbReference type="InterPro" id="IPR008580">
    <property type="entry name" value="PPPDE_dom"/>
</dbReference>
<dbReference type="Pfam" id="PF05903">
    <property type="entry name" value="Peptidase_C97"/>
    <property type="match status" value="1"/>
</dbReference>
<keyword evidence="3" id="KW-0378">Hydrolase</keyword>
<evidence type="ECO:0000259" key="4">
    <source>
        <dbReference type="PROSITE" id="PS51858"/>
    </source>
</evidence>
<dbReference type="GO" id="GO:0101005">
    <property type="term" value="F:deubiquitinase activity"/>
    <property type="evidence" value="ECO:0007669"/>
    <property type="project" value="TreeGrafter"/>
</dbReference>
<proteinExistence type="inferred from homology"/>
<protein>
    <recommendedName>
        <fullName evidence="4">PPPDE domain-containing protein</fullName>
    </recommendedName>
</protein>
<dbReference type="PANTHER" id="PTHR12378">
    <property type="entry name" value="DESUMOYLATING ISOPEPTIDASE"/>
    <property type="match status" value="1"/>
</dbReference>
<reference evidence="5" key="1">
    <citation type="submission" date="2021-02" db="EMBL/GenBank/DDBJ databases">
        <authorList>
            <person name="Nowell W R."/>
        </authorList>
    </citation>
    <scope>NUCLEOTIDE SEQUENCE</scope>
</reference>
<evidence type="ECO:0000256" key="3">
    <source>
        <dbReference type="ARBA" id="ARBA00022801"/>
    </source>
</evidence>
<dbReference type="Proteomes" id="UP000663864">
    <property type="component" value="Unassembled WGS sequence"/>
</dbReference>
<dbReference type="PANTHER" id="PTHR12378:SF80">
    <property type="entry name" value="IP06716P-RELATED"/>
    <property type="match status" value="1"/>
</dbReference>
<dbReference type="SMART" id="SM01179">
    <property type="entry name" value="DUF862"/>
    <property type="match status" value="1"/>
</dbReference>
<comment type="similarity">
    <text evidence="1">Belongs to the DeSI family.</text>
</comment>
<keyword evidence="2" id="KW-0645">Protease</keyword>
<name>A0A814B2W0_9BILA</name>
<dbReference type="Gene3D" id="3.90.1720.30">
    <property type="entry name" value="PPPDE domains"/>
    <property type="match status" value="1"/>
</dbReference>
<dbReference type="GO" id="GO:0016579">
    <property type="term" value="P:protein deubiquitination"/>
    <property type="evidence" value="ECO:0007669"/>
    <property type="project" value="TreeGrafter"/>
</dbReference>
<accession>A0A814B2W0</accession>
<evidence type="ECO:0000256" key="1">
    <source>
        <dbReference type="ARBA" id="ARBA00008140"/>
    </source>
</evidence>
<evidence type="ECO:0000313" key="6">
    <source>
        <dbReference type="Proteomes" id="UP000663864"/>
    </source>
</evidence>
<dbReference type="GO" id="GO:0006508">
    <property type="term" value="P:proteolysis"/>
    <property type="evidence" value="ECO:0007669"/>
    <property type="project" value="UniProtKB-KW"/>
</dbReference>
<dbReference type="InterPro" id="IPR042266">
    <property type="entry name" value="PPPDE_sf"/>
</dbReference>